<evidence type="ECO:0008006" key="4">
    <source>
        <dbReference type="Google" id="ProtNLM"/>
    </source>
</evidence>
<sequence length="679" mass="77405">MKLFILYFIRVIIIVFLLLPIIYPYIKVLNKNESYTSVNILIPSDTKLNYQDKNYIENQVSLFYSNDTKIKNIFYGSSENLPIQNFEDLILKLNQSNNITVIISEANLFGDDAKKFIDIIKNNNLYKQNKLYFLPFENLPSNNKNIIDEYLVLSEIFIPQISFLGEESMAHVSVVGKGKPSSIIEAEILLHSGSAFLNSKKILLQVTKDGNIQQSINIPINFTKTGTQVVTANVASKISKPPVNTGSTSIQVVYSKSTLLHIAVGPDWSLRTMRQKLKFWPNLDLLSYYILLESQSDQSIPNSQLSLIEFPSDKLFGSSLPNFHGIIAQNFSFDTYLGEQESQNLTNYVKNGGRMVFLGGPLSFSSENNHVSALFPCTNTPTWDDKNNYNWTPDLKQMNDNNSKFTESLSKISSQFTAVGCKLKNNAIALARTDPGNHPVLIAMSAEKGIVLSFLSGDWLYHYTQKTIENTSEIAKRMQESDGIEFIFNWMVEFLQRRQDSGIRAPDISSSRIYSDDIYLSAKRRGGIQLNKNVTLENNKNKKIYGTTFTLNHLAKDIIKLNDPLQKILPIKLDHNNLKTQFELAINQENNHENIMKFGSWPIFNGKAKIEEKYNNPFLFEDVQKLNKNFSQLQKKQTPSSDKVPIINAYPWLLAAALFLLSIEQFLARILWKEYFDTL</sequence>
<evidence type="ECO:0000256" key="1">
    <source>
        <dbReference type="SAM" id="Phobius"/>
    </source>
</evidence>
<name>A0A369KVB2_9BACT</name>
<reference evidence="2" key="1">
    <citation type="submission" date="2018-04" db="EMBL/GenBank/DDBJ databases">
        <title>Draft genome sequence of the Candidatus Spirobacillus cienkowskii, a pathogen of freshwater Daphnia species, reconstructed from hemolymph metagenomic reads.</title>
        <authorList>
            <person name="Bresciani L."/>
            <person name="Lemos L.N."/>
            <person name="Wale N."/>
            <person name="Lin J.Y."/>
            <person name="Fernandes G.R."/>
            <person name="Duffy M.A."/>
            <person name="Rodrigues J.M."/>
        </authorList>
    </citation>
    <scope>NUCLEOTIDE SEQUENCE [LARGE SCALE GENOMIC DNA]</scope>
    <source>
        <strain evidence="2">Binning01</strain>
    </source>
</reference>
<proteinExistence type="predicted"/>
<keyword evidence="3" id="KW-1185">Reference proteome</keyword>
<dbReference type="AlphaFoldDB" id="A0A369KVB2"/>
<keyword evidence="1" id="KW-0472">Membrane</keyword>
<dbReference type="InterPro" id="IPR029062">
    <property type="entry name" value="Class_I_gatase-like"/>
</dbReference>
<evidence type="ECO:0000313" key="2">
    <source>
        <dbReference type="EMBL" id="RDB36767.1"/>
    </source>
</evidence>
<dbReference type="EMBL" id="QOVW01000028">
    <property type="protein sequence ID" value="RDB36767.1"/>
    <property type="molecule type" value="Genomic_DNA"/>
</dbReference>
<dbReference type="Proteomes" id="UP000253934">
    <property type="component" value="Unassembled WGS sequence"/>
</dbReference>
<keyword evidence="1" id="KW-0812">Transmembrane</keyword>
<accession>A0A369KVB2</accession>
<comment type="caution">
    <text evidence="2">The sequence shown here is derived from an EMBL/GenBank/DDBJ whole genome shotgun (WGS) entry which is preliminary data.</text>
</comment>
<feature type="transmembrane region" description="Helical" evidence="1">
    <location>
        <begin position="7"/>
        <end position="26"/>
    </location>
</feature>
<dbReference type="SUPFAM" id="SSF52317">
    <property type="entry name" value="Class I glutamine amidotransferase-like"/>
    <property type="match status" value="1"/>
</dbReference>
<gene>
    <name evidence="2" type="ORF">DCC88_03385</name>
</gene>
<organism evidence="2 3">
    <name type="scientific">Spirobacillus cienkowskii</name>
    <dbReference type="NCBI Taxonomy" id="495820"/>
    <lineage>
        <taxon>Bacteria</taxon>
        <taxon>Pseudomonadati</taxon>
        <taxon>Bdellovibrionota</taxon>
        <taxon>Oligoflexia</taxon>
        <taxon>Silvanigrellales</taxon>
        <taxon>Spirobacillus</taxon>
    </lineage>
</organism>
<evidence type="ECO:0000313" key="3">
    <source>
        <dbReference type="Proteomes" id="UP000253934"/>
    </source>
</evidence>
<keyword evidence="1" id="KW-1133">Transmembrane helix</keyword>
<dbReference type="Gene3D" id="3.40.50.880">
    <property type="match status" value="1"/>
</dbReference>
<protein>
    <recommendedName>
        <fullName evidence="4">Glutamine amidotransferase domain-containing protein</fullName>
    </recommendedName>
</protein>